<proteinExistence type="predicted"/>
<evidence type="ECO:0000256" key="1">
    <source>
        <dbReference type="SAM" id="SignalP"/>
    </source>
</evidence>
<evidence type="ECO:0000313" key="3">
    <source>
        <dbReference type="Proteomes" id="UP000725002"/>
    </source>
</evidence>
<dbReference type="Proteomes" id="UP000725002">
    <property type="component" value="Unassembled WGS sequence"/>
</dbReference>
<keyword evidence="1" id="KW-0732">Signal</keyword>
<name>A0A940DXR1_9BACT</name>
<reference evidence="2" key="1">
    <citation type="submission" date="2020-10" db="EMBL/GenBank/DDBJ databases">
        <authorList>
            <person name="Gilroy R."/>
        </authorList>
    </citation>
    <scope>NUCLEOTIDE SEQUENCE</scope>
    <source>
        <strain evidence="2">G3-8215</strain>
    </source>
</reference>
<gene>
    <name evidence="2" type="ORF">IAB75_10495</name>
</gene>
<dbReference type="EMBL" id="JADILV010000077">
    <property type="protein sequence ID" value="MBO8484521.1"/>
    <property type="molecule type" value="Genomic_DNA"/>
</dbReference>
<evidence type="ECO:0000313" key="2">
    <source>
        <dbReference type="EMBL" id="MBO8484521.1"/>
    </source>
</evidence>
<accession>A0A940DXR1</accession>
<feature type="signal peptide" evidence="1">
    <location>
        <begin position="1"/>
        <end position="21"/>
    </location>
</feature>
<feature type="chain" id="PRO_5037406021" evidence="1">
    <location>
        <begin position="22"/>
        <end position="436"/>
    </location>
</feature>
<protein>
    <submittedName>
        <fullName evidence="2">Uncharacterized protein</fullName>
    </submittedName>
</protein>
<comment type="caution">
    <text evidence="2">The sequence shown here is derived from an EMBL/GenBank/DDBJ whole genome shotgun (WGS) entry which is preliminary data.</text>
</comment>
<dbReference type="AlphaFoldDB" id="A0A940DXR1"/>
<reference evidence="2" key="2">
    <citation type="journal article" date="2021" name="PeerJ">
        <title>Extensive microbial diversity within the chicken gut microbiome revealed by metagenomics and culture.</title>
        <authorList>
            <person name="Gilroy R."/>
            <person name="Ravi A."/>
            <person name="Getino M."/>
            <person name="Pursley I."/>
            <person name="Horton D.L."/>
            <person name="Alikhan N.F."/>
            <person name="Baker D."/>
            <person name="Gharbi K."/>
            <person name="Hall N."/>
            <person name="Watson M."/>
            <person name="Adriaenssens E.M."/>
            <person name="Foster-Nyarko E."/>
            <person name="Jarju S."/>
            <person name="Secka A."/>
            <person name="Antonio M."/>
            <person name="Oren A."/>
            <person name="Chaudhuri R.R."/>
            <person name="La Ragione R."/>
            <person name="Hildebrand F."/>
            <person name="Pallen M.J."/>
        </authorList>
    </citation>
    <scope>NUCLEOTIDE SEQUENCE</scope>
    <source>
        <strain evidence="2">G3-8215</strain>
    </source>
</reference>
<sequence length="436" mass="49092">MKLTRTILLLFSLTLSVAGLGAQEQSDSSAVVLSPADTLENSDSAGMFNALDYSMQSRYIERGEPFIENKFSDNTFLSVHGGSEKLSPRGNSTYNWSAAAKISFGKWFNPYNALRVTLAGERTFRNNDRSVIWFAGLDISHMFNMSRYFGGYKPSRFLEISTVEGLRYRYSMTGGDGTSAAGLHLGFNFNMNLGGGMDFFVEPLATFYSDNIDHSARWNWHRYDITYGGTMGLSYRFHSHKPYRTGPSDTGNAFVSLSAGPAFHYADLVMERMGLFKSLGAQVNISYGKWFTPVFALRATGFFTTDKWIAYGNGDKRNAWYYGARVEGMLELVSLFRGGKKADFSLPLLFGPEIACVTKRESTRNINNFYLGLTGGFQLKYRILEYISIFMEPRITIVPYTIVNVSEDPLKHVGHNYYDTLYNLNFGIELDLGFLQ</sequence>
<organism evidence="2 3">
    <name type="scientific">Candidatus Cryptobacteroides avicola</name>
    <dbReference type="NCBI Taxonomy" id="2840757"/>
    <lineage>
        <taxon>Bacteria</taxon>
        <taxon>Pseudomonadati</taxon>
        <taxon>Bacteroidota</taxon>
        <taxon>Bacteroidia</taxon>
        <taxon>Bacteroidales</taxon>
        <taxon>Candidatus Cryptobacteroides</taxon>
    </lineage>
</organism>